<keyword evidence="2" id="KW-0812">Transmembrane</keyword>
<name>A0A4P7IE28_9ACTN</name>
<reference evidence="3 4" key="1">
    <citation type="submission" date="2019-03" db="EMBL/GenBank/DDBJ databases">
        <title>Three New Species of Nocardioides, Nocardioides euryhalodurans sp. nov., Nocardioides seonyuensis sp. nov. and Nocardioides eburneoflavus sp. nov. Iolated from Soil.</title>
        <authorList>
            <person name="Roh S.G."/>
            <person name="Lee C."/>
            <person name="Kim M.-K."/>
            <person name="Kim S.B."/>
        </authorList>
    </citation>
    <scope>NUCLEOTIDE SEQUENCE [LARGE SCALE GENOMIC DNA]</scope>
    <source>
        <strain evidence="3 4">MMS17-SY207-3</strain>
    </source>
</reference>
<feature type="transmembrane region" description="Helical" evidence="2">
    <location>
        <begin position="149"/>
        <end position="167"/>
    </location>
</feature>
<dbReference type="KEGG" id="nsn:EXE58_08380"/>
<evidence type="ECO:0000313" key="3">
    <source>
        <dbReference type="EMBL" id="QBX55465.1"/>
    </source>
</evidence>
<dbReference type="PANTHER" id="PTHR30221">
    <property type="entry name" value="SMALL-CONDUCTANCE MECHANOSENSITIVE CHANNEL"/>
    <property type="match status" value="1"/>
</dbReference>
<gene>
    <name evidence="3" type="ORF">EXE58_08380</name>
</gene>
<organism evidence="3 4">
    <name type="scientific">Nocardioides seonyuensis</name>
    <dbReference type="NCBI Taxonomy" id="2518371"/>
    <lineage>
        <taxon>Bacteria</taxon>
        <taxon>Bacillati</taxon>
        <taxon>Actinomycetota</taxon>
        <taxon>Actinomycetes</taxon>
        <taxon>Propionibacteriales</taxon>
        <taxon>Nocardioidaceae</taxon>
        <taxon>Nocardioides</taxon>
    </lineage>
</organism>
<evidence type="ECO:0000256" key="2">
    <source>
        <dbReference type="SAM" id="Phobius"/>
    </source>
</evidence>
<feature type="region of interest" description="Disordered" evidence="1">
    <location>
        <begin position="214"/>
        <end position="277"/>
    </location>
</feature>
<accession>A0A4P7IE28</accession>
<dbReference type="Gene3D" id="1.10.287.1260">
    <property type="match status" value="2"/>
</dbReference>
<dbReference type="PANTHER" id="PTHR30221:SF1">
    <property type="entry name" value="SMALL-CONDUCTANCE MECHANOSENSITIVE CHANNEL"/>
    <property type="match status" value="1"/>
</dbReference>
<dbReference type="Pfam" id="PF05552">
    <property type="entry name" value="MS_channel_1st_1"/>
    <property type="match status" value="2"/>
</dbReference>
<evidence type="ECO:0000313" key="4">
    <source>
        <dbReference type="Proteomes" id="UP000294853"/>
    </source>
</evidence>
<feature type="transmembrane region" description="Helical" evidence="2">
    <location>
        <begin position="179"/>
        <end position="198"/>
    </location>
</feature>
<sequence>MDIEESFENAFDRIVGFLPNLLAFLLILLVGYIIAKIVAAVVGKLLDKVGLDRRLKESDSARHVDAVLPGASVSRGIAAVVFWLIFIFFIVTAVGALGIDTATEFMNRVLAFLPNVIVALLIFVIAALLSGAVAGMVAKFMGDTPTGKVVATVVPALIMVIAFFMILEQLQIAPEIVRIAFAAVMFALALGLALAFGLGGRDVAARMLENAEAKAGDARRQAEQDMRTGKARAESEYGDHSSSSTAATSTGSATTTTSAPTSTTDTPGSATQQFPPA</sequence>
<dbReference type="InterPro" id="IPR008910">
    <property type="entry name" value="MSC_TM_helix"/>
</dbReference>
<protein>
    <submittedName>
        <fullName evidence="3">Transporter</fullName>
    </submittedName>
</protein>
<keyword evidence="2" id="KW-0472">Membrane</keyword>
<keyword evidence="4" id="KW-1185">Reference proteome</keyword>
<feature type="transmembrane region" description="Helical" evidence="2">
    <location>
        <begin position="111"/>
        <end position="137"/>
    </location>
</feature>
<dbReference type="EMBL" id="CP038436">
    <property type="protein sequence ID" value="QBX55465.1"/>
    <property type="molecule type" value="Genomic_DNA"/>
</dbReference>
<keyword evidence="2" id="KW-1133">Transmembrane helix</keyword>
<dbReference type="InterPro" id="IPR045275">
    <property type="entry name" value="MscS_archaea/bacteria_type"/>
</dbReference>
<proteinExistence type="predicted"/>
<evidence type="ECO:0000256" key="1">
    <source>
        <dbReference type="SAM" id="MobiDB-lite"/>
    </source>
</evidence>
<feature type="compositionally biased region" description="Low complexity" evidence="1">
    <location>
        <begin position="241"/>
        <end position="271"/>
    </location>
</feature>
<feature type="transmembrane region" description="Helical" evidence="2">
    <location>
        <begin position="21"/>
        <end position="46"/>
    </location>
</feature>
<dbReference type="GO" id="GO:0008381">
    <property type="term" value="F:mechanosensitive monoatomic ion channel activity"/>
    <property type="evidence" value="ECO:0007669"/>
    <property type="project" value="InterPro"/>
</dbReference>
<feature type="compositionally biased region" description="Basic and acidic residues" evidence="1">
    <location>
        <begin position="214"/>
        <end position="239"/>
    </location>
</feature>
<dbReference type="OrthoDB" id="3701147at2"/>
<dbReference type="Proteomes" id="UP000294853">
    <property type="component" value="Chromosome"/>
</dbReference>
<dbReference type="AlphaFoldDB" id="A0A4P7IE28"/>
<feature type="transmembrane region" description="Helical" evidence="2">
    <location>
        <begin position="77"/>
        <end position="99"/>
    </location>
</feature>
<dbReference type="RefSeq" id="WP_135267456.1">
    <property type="nucleotide sequence ID" value="NZ_CP038436.1"/>
</dbReference>